<protein>
    <submittedName>
        <fullName evidence="2">Uncharacterized protein</fullName>
    </submittedName>
</protein>
<keyword evidence="1" id="KW-1133">Transmembrane helix</keyword>
<accession>A0A1F7VC65</accession>
<dbReference type="EMBL" id="MGER01000070">
    <property type="protein sequence ID" value="OGL87607.1"/>
    <property type="molecule type" value="Genomic_DNA"/>
</dbReference>
<reference evidence="2 3" key="1">
    <citation type="journal article" date="2016" name="Nat. Commun.">
        <title>Thousands of microbial genomes shed light on interconnected biogeochemical processes in an aquifer system.</title>
        <authorList>
            <person name="Anantharaman K."/>
            <person name="Brown C.T."/>
            <person name="Hug L.A."/>
            <person name="Sharon I."/>
            <person name="Castelle C.J."/>
            <person name="Probst A.J."/>
            <person name="Thomas B.C."/>
            <person name="Singh A."/>
            <person name="Wilkins M.J."/>
            <person name="Karaoz U."/>
            <person name="Brodie E.L."/>
            <person name="Williams K.H."/>
            <person name="Hubbard S.S."/>
            <person name="Banfield J.F."/>
        </authorList>
    </citation>
    <scope>NUCLEOTIDE SEQUENCE [LARGE SCALE GENOMIC DNA]</scope>
</reference>
<keyword evidence="1" id="KW-0812">Transmembrane</keyword>
<sequence>MSTIVKVVYFLLFLGLVVLPHFIVRDILFLPQAYAQSLGSLVLVCIGLLLYYLHEWDLRRMEKKLEVSTDKLNNAYTYLGTVNRRLPLLKNVTTDLLRKSDPEKNKKKEVFESLLATVVTSLIHADWGMFRFIDVGNTNTVREYIYTHKNYVLLKTEIGNQDMLDMRGSTGHVHELQDLYVLHTSDATTSLPCFLIFPKGGNNIDDVLPVIQSIVDQAQLFYKYYYPTAEH</sequence>
<dbReference type="Proteomes" id="UP000178264">
    <property type="component" value="Unassembled WGS sequence"/>
</dbReference>
<gene>
    <name evidence="2" type="ORF">A3I42_03700</name>
</gene>
<evidence type="ECO:0000313" key="3">
    <source>
        <dbReference type="Proteomes" id="UP000178264"/>
    </source>
</evidence>
<feature type="transmembrane region" description="Helical" evidence="1">
    <location>
        <begin position="34"/>
        <end position="53"/>
    </location>
</feature>
<dbReference type="AlphaFoldDB" id="A0A1F7VC65"/>
<feature type="transmembrane region" description="Helical" evidence="1">
    <location>
        <begin position="7"/>
        <end position="28"/>
    </location>
</feature>
<organism evidence="2 3">
    <name type="scientific">Candidatus Uhrbacteria bacterium RIFCSPLOWO2_02_FULL_49_11</name>
    <dbReference type="NCBI Taxonomy" id="1802409"/>
    <lineage>
        <taxon>Bacteria</taxon>
        <taxon>Candidatus Uhriibacteriota</taxon>
    </lineage>
</organism>
<keyword evidence="1" id="KW-0472">Membrane</keyword>
<comment type="caution">
    <text evidence="2">The sequence shown here is derived from an EMBL/GenBank/DDBJ whole genome shotgun (WGS) entry which is preliminary data.</text>
</comment>
<evidence type="ECO:0000256" key="1">
    <source>
        <dbReference type="SAM" id="Phobius"/>
    </source>
</evidence>
<proteinExistence type="predicted"/>
<name>A0A1F7VC65_9BACT</name>
<evidence type="ECO:0000313" key="2">
    <source>
        <dbReference type="EMBL" id="OGL87607.1"/>
    </source>
</evidence>